<dbReference type="Gene3D" id="3.40.50.150">
    <property type="entry name" value="Vaccinia Virus protein VP39"/>
    <property type="match status" value="1"/>
</dbReference>
<dbReference type="Proteomes" id="UP000246085">
    <property type="component" value="Chromosome BRAD3257"/>
</dbReference>
<evidence type="ECO:0000313" key="2">
    <source>
        <dbReference type="Proteomes" id="UP000246085"/>
    </source>
</evidence>
<sequence length="332" mass="36489">MSKQESVRCIACGSGCTPYIDAIWDDRYGSPGTFSILKCDACGQMVTSPQLTEQDLPDLYSRYYPRREVDFTALRNEADLVLREGAAEKRHREGTDNQGHYLVKPGQKVLDIGCGSCVSLLEVRNLGGESWGVEADPNVRAIADHFSLNVHIGSIHDNPFPGLSFDLIVLNQVIEHVPDPPALLKLVRERLNPGGKVVLAFPNTGSLNRRVSGRKWINWHIPYHLHHYNSRSFSLIAEKAGYEVENIKSITPNLWTLLQLRAYGDEAAEGQASTAWTGSGPSVSEKASLAMRWKNRLASRATGLAHGLVGPVNRLADALGLGDSLLVVLRKS</sequence>
<protein>
    <submittedName>
        <fullName evidence="1">Type 11 methyltransferase</fullName>
    </submittedName>
</protein>
<dbReference type="InterPro" id="IPR029063">
    <property type="entry name" value="SAM-dependent_MTases_sf"/>
</dbReference>
<dbReference type="KEGG" id="bvz:BRAD3257_3117"/>
<evidence type="ECO:0000313" key="1">
    <source>
        <dbReference type="EMBL" id="SPP94163.1"/>
    </source>
</evidence>
<dbReference type="AlphaFoldDB" id="A0A2U3PYD3"/>
<accession>A0A2U3PYD3</accession>
<name>A0A2U3PYD3_9BRAD</name>
<dbReference type="EMBL" id="LS398110">
    <property type="protein sequence ID" value="SPP94163.1"/>
    <property type="molecule type" value="Genomic_DNA"/>
</dbReference>
<proteinExistence type="predicted"/>
<dbReference type="GO" id="GO:0008168">
    <property type="term" value="F:methyltransferase activity"/>
    <property type="evidence" value="ECO:0007669"/>
    <property type="project" value="UniProtKB-KW"/>
</dbReference>
<dbReference type="Pfam" id="PF13489">
    <property type="entry name" value="Methyltransf_23"/>
    <property type="match status" value="1"/>
</dbReference>
<keyword evidence="1" id="KW-0489">Methyltransferase</keyword>
<dbReference type="SUPFAM" id="SSF53335">
    <property type="entry name" value="S-adenosyl-L-methionine-dependent methyltransferases"/>
    <property type="match status" value="1"/>
</dbReference>
<dbReference type="CDD" id="cd02440">
    <property type="entry name" value="AdoMet_MTases"/>
    <property type="match status" value="1"/>
</dbReference>
<gene>
    <name evidence="1" type="ORF">BRAD3257_3117</name>
</gene>
<dbReference type="PANTHER" id="PTHR43861">
    <property type="entry name" value="TRANS-ACONITATE 2-METHYLTRANSFERASE-RELATED"/>
    <property type="match status" value="1"/>
</dbReference>
<keyword evidence="1" id="KW-0808">Transferase</keyword>
<dbReference type="RefSeq" id="WP_122402307.1">
    <property type="nucleotide sequence ID" value="NZ_LS398110.1"/>
</dbReference>
<reference evidence="1 2" key="1">
    <citation type="submission" date="2018-03" db="EMBL/GenBank/DDBJ databases">
        <authorList>
            <person name="Gully D."/>
        </authorList>
    </citation>
    <scope>NUCLEOTIDE SEQUENCE [LARGE SCALE GENOMIC DNA]</scope>
    <source>
        <strain evidence="1">ORS3257</strain>
    </source>
</reference>
<dbReference type="GO" id="GO:0032259">
    <property type="term" value="P:methylation"/>
    <property type="evidence" value="ECO:0007669"/>
    <property type="project" value="UniProtKB-KW"/>
</dbReference>
<organism evidence="1 2">
    <name type="scientific">Bradyrhizobium vignae</name>
    <dbReference type="NCBI Taxonomy" id="1549949"/>
    <lineage>
        <taxon>Bacteria</taxon>
        <taxon>Pseudomonadati</taxon>
        <taxon>Pseudomonadota</taxon>
        <taxon>Alphaproteobacteria</taxon>
        <taxon>Hyphomicrobiales</taxon>
        <taxon>Nitrobacteraceae</taxon>
        <taxon>Bradyrhizobium</taxon>
    </lineage>
</organism>